<reference evidence="6" key="1">
    <citation type="submission" date="2018-06" db="EMBL/GenBank/DDBJ databases">
        <authorList>
            <person name="Zhirakovskaya E."/>
        </authorList>
    </citation>
    <scope>NUCLEOTIDE SEQUENCE</scope>
</reference>
<keyword evidence="2" id="KW-0540">Nuclease</keyword>
<sequence length="124" mass="14340">MPDESACFDKHVRLLKPDEYSRVFKNPIRSSDRLFIILAVKNENSHARLGLAISKKNTKRAVDRNMIKRLVRESFRLSLKKLPFIDIVVMAKPVTKSANNQQIFQSLQQHWSRLSKQCAKSSSD</sequence>
<dbReference type="AlphaFoldDB" id="A0A3B0Y4C1"/>
<keyword evidence="3" id="KW-0255">Endonuclease</keyword>
<dbReference type="GO" id="GO:0004526">
    <property type="term" value="F:ribonuclease P activity"/>
    <property type="evidence" value="ECO:0007669"/>
    <property type="project" value="UniProtKB-EC"/>
</dbReference>
<proteinExistence type="inferred from homology"/>
<dbReference type="PANTHER" id="PTHR33992">
    <property type="entry name" value="RIBONUCLEASE P PROTEIN COMPONENT"/>
    <property type="match status" value="1"/>
</dbReference>
<dbReference type="GO" id="GO:0000049">
    <property type="term" value="F:tRNA binding"/>
    <property type="evidence" value="ECO:0007669"/>
    <property type="project" value="InterPro"/>
</dbReference>
<dbReference type="PANTHER" id="PTHR33992:SF1">
    <property type="entry name" value="RIBONUCLEASE P PROTEIN COMPONENT"/>
    <property type="match status" value="1"/>
</dbReference>
<evidence type="ECO:0000256" key="4">
    <source>
        <dbReference type="ARBA" id="ARBA00022801"/>
    </source>
</evidence>
<dbReference type="SUPFAM" id="SSF54211">
    <property type="entry name" value="Ribosomal protein S5 domain 2-like"/>
    <property type="match status" value="1"/>
</dbReference>
<accession>A0A3B0Y4C1</accession>
<dbReference type="GO" id="GO:0030677">
    <property type="term" value="C:ribonuclease P complex"/>
    <property type="evidence" value="ECO:0007669"/>
    <property type="project" value="TreeGrafter"/>
</dbReference>
<evidence type="ECO:0000256" key="5">
    <source>
        <dbReference type="ARBA" id="ARBA00022884"/>
    </source>
</evidence>
<dbReference type="HAMAP" id="MF_00227">
    <property type="entry name" value="RNase_P"/>
    <property type="match status" value="1"/>
</dbReference>
<evidence type="ECO:0000256" key="2">
    <source>
        <dbReference type="ARBA" id="ARBA00022722"/>
    </source>
</evidence>
<keyword evidence="4 6" id="KW-0378">Hydrolase</keyword>
<evidence type="ECO:0000256" key="1">
    <source>
        <dbReference type="ARBA" id="ARBA00022694"/>
    </source>
</evidence>
<dbReference type="InterPro" id="IPR000100">
    <property type="entry name" value="RNase_P"/>
</dbReference>
<organism evidence="6">
    <name type="scientific">hydrothermal vent metagenome</name>
    <dbReference type="NCBI Taxonomy" id="652676"/>
    <lineage>
        <taxon>unclassified sequences</taxon>
        <taxon>metagenomes</taxon>
        <taxon>ecological metagenomes</taxon>
    </lineage>
</organism>
<dbReference type="NCBIfam" id="TIGR00188">
    <property type="entry name" value="rnpA"/>
    <property type="match status" value="1"/>
</dbReference>
<dbReference type="Pfam" id="PF00825">
    <property type="entry name" value="Ribonuclease_P"/>
    <property type="match status" value="1"/>
</dbReference>
<dbReference type="InterPro" id="IPR020568">
    <property type="entry name" value="Ribosomal_Su5_D2-typ_SF"/>
</dbReference>
<dbReference type="Gene3D" id="3.30.230.10">
    <property type="match status" value="1"/>
</dbReference>
<dbReference type="EMBL" id="UOFI01000140">
    <property type="protein sequence ID" value="VAW69019.1"/>
    <property type="molecule type" value="Genomic_DNA"/>
</dbReference>
<gene>
    <name evidence="6" type="ORF">MNBD_GAMMA09-1975</name>
</gene>
<protein>
    <submittedName>
        <fullName evidence="6">Ribonuclease P protein component</fullName>
        <ecNumber evidence="6">3.1.26.5</ecNumber>
    </submittedName>
</protein>
<evidence type="ECO:0000256" key="3">
    <source>
        <dbReference type="ARBA" id="ARBA00022759"/>
    </source>
</evidence>
<name>A0A3B0Y4C1_9ZZZZ</name>
<keyword evidence="1" id="KW-0819">tRNA processing</keyword>
<dbReference type="EC" id="3.1.26.5" evidence="6"/>
<dbReference type="GO" id="GO:0042781">
    <property type="term" value="F:3'-tRNA processing endoribonuclease activity"/>
    <property type="evidence" value="ECO:0007669"/>
    <property type="project" value="TreeGrafter"/>
</dbReference>
<keyword evidence="5" id="KW-0694">RNA-binding</keyword>
<evidence type="ECO:0000313" key="6">
    <source>
        <dbReference type="EMBL" id="VAW69019.1"/>
    </source>
</evidence>
<dbReference type="InterPro" id="IPR014721">
    <property type="entry name" value="Ribsml_uS5_D2-typ_fold_subgr"/>
</dbReference>